<dbReference type="InterPro" id="IPR039857">
    <property type="entry name" value="Ift122/121"/>
</dbReference>
<keyword evidence="5" id="KW-1185">Reference proteome</keyword>
<dbReference type="GO" id="GO:0097730">
    <property type="term" value="C:non-motile cilium"/>
    <property type="evidence" value="ECO:0007669"/>
    <property type="project" value="TreeGrafter"/>
</dbReference>
<dbReference type="SUPFAM" id="SSF69322">
    <property type="entry name" value="Tricorn protease domain 2"/>
    <property type="match status" value="1"/>
</dbReference>
<feature type="domain" description="IFT121 second beta-propeller" evidence="3">
    <location>
        <begin position="75"/>
        <end position="216"/>
    </location>
</feature>
<feature type="domain" description="IFT121 second beta-propeller" evidence="3">
    <location>
        <begin position="7"/>
        <end position="70"/>
    </location>
</feature>
<evidence type="ECO:0000256" key="1">
    <source>
        <dbReference type="ARBA" id="ARBA00022574"/>
    </source>
</evidence>
<proteinExistence type="predicted"/>
<comment type="caution">
    <text evidence="4">The sequence shown here is derived from an EMBL/GenBank/DDBJ whole genome shotgun (WGS) entry which is preliminary data.</text>
</comment>
<accession>A0A6A0AB82</accession>
<gene>
    <name evidence="4" type="ORF">HaLaN_27760</name>
</gene>
<protein>
    <submittedName>
        <fullName evidence="4">WD_REPEATS_REGION domain-containing protein</fullName>
    </submittedName>
</protein>
<keyword evidence="2" id="KW-0677">Repeat</keyword>
<dbReference type="EMBL" id="BLLF01004204">
    <property type="protein sequence ID" value="GFH29147.1"/>
    <property type="molecule type" value="Genomic_DNA"/>
</dbReference>
<dbReference type="GO" id="GO:0035721">
    <property type="term" value="P:intraciliary retrograde transport"/>
    <property type="evidence" value="ECO:0007669"/>
    <property type="project" value="TreeGrafter"/>
</dbReference>
<dbReference type="InterPro" id="IPR056158">
    <property type="entry name" value="Beta-prop_IFT121_2nd"/>
</dbReference>
<evidence type="ECO:0000313" key="5">
    <source>
        <dbReference type="Proteomes" id="UP000485058"/>
    </source>
</evidence>
<name>A0A6A0AB82_HAELA</name>
<dbReference type="AlphaFoldDB" id="A0A6A0AB82"/>
<evidence type="ECO:0000259" key="3">
    <source>
        <dbReference type="Pfam" id="PF23390"/>
    </source>
</evidence>
<feature type="non-terminal residue" evidence="4">
    <location>
        <position position="216"/>
    </location>
</feature>
<organism evidence="4 5">
    <name type="scientific">Haematococcus lacustris</name>
    <name type="common">Green alga</name>
    <name type="synonym">Haematococcus pluvialis</name>
    <dbReference type="NCBI Taxonomy" id="44745"/>
    <lineage>
        <taxon>Eukaryota</taxon>
        <taxon>Viridiplantae</taxon>
        <taxon>Chlorophyta</taxon>
        <taxon>core chlorophytes</taxon>
        <taxon>Chlorophyceae</taxon>
        <taxon>CS clade</taxon>
        <taxon>Chlamydomonadales</taxon>
        <taxon>Haematococcaceae</taxon>
        <taxon>Haematococcus</taxon>
    </lineage>
</organism>
<keyword evidence="1" id="KW-0853">WD repeat</keyword>
<dbReference type="PANTHER" id="PTHR12764">
    <property type="entry name" value="WD REPEAT DOMAIN-RELATED"/>
    <property type="match status" value="1"/>
</dbReference>
<dbReference type="Proteomes" id="UP000485058">
    <property type="component" value="Unassembled WGS sequence"/>
</dbReference>
<dbReference type="GO" id="GO:0061512">
    <property type="term" value="P:protein localization to cilium"/>
    <property type="evidence" value="ECO:0007669"/>
    <property type="project" value="TreeGrafter"/>
</dbReference>
<dbReference type="Pfam" id="PF23390">
    <property type="entry name" value="Beta-prop_WDR35_2nd"/>
    <property type="match status" value="2"/>
</dbReference>
<sequence length="216" mass="24221">MPCALHRNNDKYPKYVRKLMAIQAFGDFCVLATKGENTGEFILILCNAIGSPVDSKYIEFRTSFSKILSTDVSGVKRRDVREKVFHIDDPNPAQVTAEGYKPPPQSTSDSISAMCASDSVLMVGRASGVVQRYSLPHLTVEGQHVLRCRPYMLALNCNTTKMSVIDINGVLSFYDLQVKGQGSTQGEHLSFERKDAWDMRWADDNPELFAMMEKTR</sequence>
<dbReference type="GO" id="GO:0030991">
    <property type="term" value="C:intraciliary transport particle A"/>
    <property type="evidence" value="ECO:0007669"/>
    <property type="project" value="TreeGrafter"/>
</dbReference>
<dbReference type="PANTHER" id="PTHR12764:SF5">
    <property type="entry name" value="LD29485P"/>
    <property type="match status" value="1"/>
</dbReference>
<dbReference type="GO" id="GO:1905515">
    <property type="term" value="P:non-motile cilium assembly"/>
    <property type="evidence" value="ECO:0007669"/>
    <property type="project" value="TreeGrafter"/>
</dbReference>
<evidence type="ECO:0000256" key="2">
    <source>
        <dbReference type="ARBA" id="ARBA00022737"/>
    </source>
</evidence>
<reference evidence="4 5" key="1">
    <citation type="submission" date="2020-02" db="EMBL/GenBank/DDBJ databases">
        <title>Draft genome sequence of Haematococcus lacustris strain NIES-144.</title>
        <authorList>
            <person name="Morimoto D."/>
            <person name="Nakagawa S."/>
            <person name="Yoshida T."/>
            <person name="Sawayama S."/>
        </authorList>
    </citation>
    <scope>NUCLEOTIDE SEQUENCE [LARGE SCALE GENOMIC DNA]</scope>
    <source>
        <strain evidence="4 5">NIES-144</strain>
    </source>
</reference>
<evidence type="ECO:0000313" key="4">
    <source>
        <dbReference type="EMBL" id="GFH29147.1"/>
    </source>
</evidence>